<dbReference type="PROSITE" id="PS00070">
    <property type="entry name" value="ALDEHYDE_DEHYDR_CYS"/>
    <property type="match status" value="1"/>
</dbReference>
<evidence type="ECO:0000256" key="4">
    <source>
        <dbReference type="PIRSR" id="PIRSR036492-1"/>
    </source>
</evidence>
<dbReference type="PROSITE" id="PS00687">
    <property type="entry name" value="ALDEHYDE_DEHYDR_GLU"/>
    <property type="match status" value="1"/>
</dbReference>
<comment type="similarity">
    <text evidence="1 3 6">Belongs to the aldehyde dehydrogenase family.</text>
</comment>
<keyword evidence="2 3" id="KW-0560">Oxidoreductase</keyword>
<keyword evidence="10" id="KW-1185">Reference proteome</keyword>
<dbReference type="InterPro" id="IPR016163">
    <property type="entry name" value="Ald_DH_C"/>
</dbReference>
<dbReference type="Pfam" id="PF00171">
    <property type="entry name" value="Aldedh"/>
    <property type="match status" value="1"/>
</dbReference>
<evidence type="ECO:0000256" key="7">
    <source>
        <dbReference type="SAM" id="Coils"/>
    </source>
</evidence>
<name>A0A4R0XU99_9MOLU</name>
<dbReference type="EMBL" id="PSZO01000008">
    <property type="protein sequence ID" value="TCG11367.1"/>
    <property type="molecule type" value="Genomic_DNA"/>
</dbReference>
<dbReference type="GO" id="GO:0006081">
    <property type="term" value="P:aldehyde metabolic process"/>
    <property type="evidence" value="ECO:0007669"/>
    <property type="project" value="InterPro"/>
</dbReference>
<evidence type="ECO:0000256" key="5">
    <source>
        <dbReference type="PROSITE-ProRule" id="PRU10007"/>
    </source>
</evidence>
<dbReference type="Gene3D" id="3.40.605.10">
    <property type="entry name" value="Aldehyde Dehydrogenase, Chain A, domain 1"/>
    <property type="match status" value="1"/>
</dbReference>
<dbReference type="InterPro" id="IPR016162">
    <property type="entry name" value="Ald_DH_N"/>
</dbReference>
<protein>
    <recommendedName>
        <fullName evidence="3">Aldehyde dehydrogenase</fullName>
    </recommendedName>
</protein>
<organism evidence="9 10">
    <name type="scientific">Mycoplasma marinum</name>
    <dbReference type="NCBI Taxonomy" id="1937190"/>
    <lineage>
        <taxon>Bacteria</taxon>
        <taxon>Bacillati</taxon>
        <taxon>Mycoplasmatota</taxon>
        <taxon>Mollicutes</taxon>
        <taxon>Mycoplasmataceae</taxon>
        <taxon>Mycoplasma</taxon>
    </lineage>
</organism>
<dbReference type="InterPro" id="IPR016160">
    <property type="entry name" value="Ald_DH_CS_CYS"/>
</dbReference>
<reference evidence="9 10" key="1">
    <citation type="submission" date="2018-02" db="EMBL/GenBank/DDBJ databases">
        <title>Mycoplasma marinum and Mycoplasma todarodis sp. nov., moderately halophilic and psychrotolerant mycoplasmas isolated from cephalopods.</title>
        <authorList>
            <person name="Viver T."/>
        </authorList>
    </citation>
    <scope>NUCLEOTIDE SEQUENCE [LARGE SCALE GENOMIC DNA]</scope>
    <source>
        <strain evidence="9 10">PE</strain>
    </source>
</reference>
<proteinExistence type="inferred from homology"/>
<feature type="active site" evidence="4 5">
    <location>
        <position position="212"/>
    </location>
</feature>
<comment type="caution">
    <text evidence="9">The sequence shown here is derived from an EMBL/GenBank/DDBJ whole genome shotgun (WGS) entry which is preliminary data.</text>
</comment>
<dbReference type="OrthoDB" id="9762913at2"/>
<evidence type="ECO:0000259" key="8">
    <source>
        <dbReference type="Pfam" id="PF00171"/>
    </source>
</evidence>
<gene>
    <name evidence="9" type="ORF">C4B24_02340</name>
</gene>
<feature type="coiled-coil region" evidence="7">
    <location>
        <begin position="24"/>
        <end position="51"/>
    </location>
</feature>
<dbReference type="Gene3D" id="3.40.309.10">
    <property type="entry name" value="Aldehyde Dehydrogenase, Chain A, domain 2"/>
    <property type="match status" value="1"/>
</dbReference>
<evidence type="ECO:0000256" key="3">
    <source>
        <dbReference type="PIRNR" id="PIRNR036492"/>
    </source>
</evidence>
<dbReference type="InterPro" id="IPR029510">
    <property type="entry name" value="Ald_DH_CS_GLU"/>
</dbReference>
<dbReference type="GO" id="GO:0004029">
    <property type="term" value="F:aldehyde dehydrogenase (NAD+) activity"/>
    <property type="evidence" value="ECO:0007669"/>
    <property type="project" value="TreeGrafter"/>
</dbReference>
<evidence type="ECO:0000256" key="1">
    <source>
        <dbReference type="ARBA" id="ARBA00009986"/>
    </source>
</evidence>
<dbReference type="PANTHER" id="PTHR43570:SF16">
    <property type="entry name" value="ALDEHYDE DEHYDROGENASE TYPE III, ISOFORM Q"/>
    <property type="match status" value="1"/>
</dbReference>
<evidence type="ECO:0000256" key="6">
    <source>
        <dbReference type="RuleBase" id="RU003345"/>
    </source>
</evidence>
<sequence length="468" mass="53578">MKIKYTNIVKKQRDFYNTNITRDISFRKKALLQLKNKMEEYEENLYEALEIDLNKNAKEAFLSEIGQVYDELDLAIKKVNKWSKTKKVKSNYTTFGSKSGKVLLPRGLTFIISPFNYPVNLSLIPLISSIAAGNVAILKLSNLTPSTNSVLQNIIDESFKEEHVSVVSDQNFKSFNDIYKEEIDFLFFTGSTKTGKIIQQKCVENDIPHILELGGKSPTIVETGVDTQKHSLERIVWGKLLNAGQTCVAPDYFLVNEKIVENFIENLKIEIQEQYPNVLENNNLPKIINKDSFKRLEKILKKYKDNIVFGGLTDKENLQIEPTIIYVEDSTEIKKTEEIFGPIFFISKYENFSEAIQLIKEIDPNPLAAYLFTNNNIQISHFVHEVNSLNIAINDVIVQISNPNVPFGGIKTSGVGSYHGRFGFESFSLQKNIMNKKWNTNLPLMFINKGTNLSKTRSLMRKFKKILR</sequence>
<evidence type="ECO:0000313" key="10">
    <source>
        <dbReference type="Proteomes" id="UP000294192"/>
    </source>
</evidence>
<dbReference type="PIRSF" id="PIRSF036492">
    <property type="entry name" value="ALDH"/>
    <property type="match status" value="1"/>
</dbReference>
<dbReference type="RefSeq" id="WP_131598961.1">
    <property type="nucleotide sequence ID" value="NZ_CBDBYK010000006.1"/>
</dbReference>
<dbReference type="InterPro" id="IPR016161">
    <property type="entry name" value="Ald_DH/histidinol_DH"/>
</dbReference>
<keyword evidence="7" id="KW-0175">Coiled coil</keyword>
<dbReference type="AlphaFoldDB" id="A0A4R0XU99"/>
<dbReference type="InterPro" id="IPR012394">
    <property type="entry name" value="Aldehyde_DH_NAD(P)"/>
</dbReference>
<accession>A0A4R0XU99</accession>
<dbReference type="GO" id="GO:0005737">
    <property type="term" value="C:cytoplasm"/>
    <property type="evidence" value="ECO:0007669"/>
    <property type="project" value="TreeGrafter"/>
</dbReference>
<feature type="domain" description="Aldehyde dehydrogenase" evidence="8">
    <location>
        <begin position="23"/>
        <end position="432"/>
    </location>
</feature>
<dbReference type="PANTHER" id="PTHR43570">
    <property type="entry name" value="ALDEHYDE DEHYDROGENASE"/>
    <property type="match status" value="1"/>
</dbReference>
<dbReference type="Proteomes" id="UP000294192">
    <property type="component" value="Unassembled WGS sequence"/>
</dbReference>
<dbReference type="SUPFAM" id="SSF53720">
    <property type="entry name" value="ALDH-like"/>
    <property type="match status" value="1"/>
</dbReference>
<dbReference type="InterPro" id="IPR015590">
    <property type="entry name" value="Aldehyde_DH_dom"/>
</dbReference>
<evidence type="ECO:0000313" key="9">
    <source>
        <dbReference type="EMBL" id="TCG11367.1"/>
    </source>
</evidence>
<evidence type="ECO:0000256" key="2">
    <source>
        <dbReference type="ARBA" id="ARBA00023002"/>
    </source>
</evidence>
<feature type="active site" evidence="4">
    <location>
        <position position="247"/>
    </location>
</feature>